<reference evidence="2" key="2">
    <citation type="journal article" date="2023" name="IMA Fungus">
        <title>Comparative genomic study of the Penicillium genus elucidates a diverse pangenome and 15 lateral gene transfer events.</title>
        <authorList>
            <person name="Petersen C."/>
            <person name="Sorensen T."/>
            <person name="Nielsen M.R."/>
            <person name="Sondergaard T.E."/>
            <person name="Sorensen J.L."/>
            <person name="Fitzpatrick D.A."/>
            <person name="Frisvad J.C."/>
            <person name="Nielsen K.L."/>
        </authorList>
    </citation>
    <scope>NUCLEOTIDE SEQUENCE</scope>
    <source>
        <strain evidence="2">IBT 35675</strain>
    </source>
</reference>
<dbReference type="EMBL" id="JAPZBR010000001">
    <property type="protein sequence ID" value="KAJ5366680.1"/>
    <property type="molecule type" value="Genomic_DNA"/>
</dbReference>
<name>A0A9W9RUM3_PENBR</name>
<feature type="region of interest" description="Disordered" evidence="1">
    <location>
        <begin position="47"/>
        <end position="93"/>
    </location>
</feature>
<comment type="caution">
    <text evidence="2">The sequence shown here is derived from an EMBL/GenBank/DDBJ whole genome shotgun (WGS) entry which is preliminary data.</text>
</comment>
<protein>
    <submittedName>
        <fullName evidence="2">Uncharacterized protein</fullName>
    </submittedName>
</protein>
<proteinExistence type="predicted"/>
<keyword evidence="3" id="KW-1185">Reference proteome</keyword>
<gene>
    <name evidence="2" type="ORF">N7541_000621</name>
</gene>
<dbReference type="Proteomes" id="UP001148299">
    <property type="component" value="Unassembled WGS sequence"/>
</dbReference>
<evidence type="ECO:0000313" key="2">
    <source>
        <dbReference type="EMBL" id="KAJ5366680.1"/>
    </source>
</evidence>
<dbReference type="AlphaFoldDB" id="A0A9W9RUM3"/>
<reference evidence="2" key="1">
    <citation type="submission" date="2022-12" db="EMBL/GenBank/DDBJ databases">
        <authorList>
            <person name="Petersen C."/>
        </authorList>
    </citation>
    <scope>NUCLEOTIDE SEQUENCE</scope>
    <source>
        <strain evidence="2">IBT 35675</strain>
    </source>
</reference>
<evidence type="ECO:0000313" key="3">
    <source>
        <dbReference type="Proteomes" id="UP001148299"/>
    </source>
</evidence>
<evidence type="ECO:0000256" key="1">
    <source>
        <dbReference type="SAM" id="MobiDB-lite"/>
    </source>
</evidence>
<organism evidence="2 3">
    <name type="scientific">Penicillium brevicompactum</name>
    <dbReference type="NCBI Taxonomy" id="5074"/>
    <lineage>
        <taxon>Eukaryota</taxon>
        <taxon>Fungi</taxon>
        <taxon>Dikarya</taxon>
        <taxon>Ascomycota</taxon>
        <taxon>Pezizomycotina</taxon>
        <taxon>Eurotiomycetes</taxon>
        <taxon>Eurotiomycetidae</taxon>
        <taxon>Eurotiales</taxon>
        <taxon>Aspergillaceae</taxon>
        <taxon>Penicillium</taxon>
    </lineage>
</organism>
<accession>A0A9W9RUM3</accession>
<sequence length="133" mass="14942">MKNVFSASMEGCREEAYSPNNPRYLEYNLLRCVSNNNLKERHYFDSGDSAISTTDHVTDDGSIKTGRSHPYRSSISHPYAPIPASSNVDKDAIEDMHRKCADFEKSPLLQKGNIDGKIFTIEEGQDKPISDEV</sequence>